<dbReference type="GO" id="GO:0051537">
    <property type="term" value="F:2 iron, 2 sulfur cluster binding"/>
    <property type="evidence" value="ECO:0007669"/>
    <property type="project" value="UniProtKB-KW"/>
</dbReference>
<keyword evidence="9 15" id="KW-0665">Pyrimidine biosynthesis</keyword>
<evidence type="ECO:0000313" key="20">
    <source>
        <dbReference type="Proteomes" id="UP000621492"/>
    </source>
</evidence>
<dbReference type="Gene3D" id="2.40.30.10">
    <property type="entry name" value="Translation factors"/>
    <property type="match status" value="1"/>
</dbReference>
<dbReference type="GO" id="GO:0009055">
    <property type="term" value="F:electron transfer activity"/>
    <property type="evidence" value="ECO:0007669"/>
    <property type="project" value="UniProtKB-UniRule"/>
</dbReference>
<feature type="binding site" evidence="15 17">
    <location>
        <position position="220"/>
    </location>
    <ligand>
        <name>[2Fe-2S] cluster</name>
        <dbReference type="ChEBI" id="CHEBI:190135"/>
    </ligand>
</feature>
<evidence type="ECO:0000256" key="10">
    <source>
        <dbReference type="ARBA" id="ARBA00022982"/>
    </source>
</evidence>
<comment type="cofactor">
    <cofactor evidence="15">
        <name>[2Fe-2S] cluster</name>
        <dbReference type="ChEBI" id="CHEBI:190135"/>
    </cofactor>
    <text evidence="15">Binds 1 [2Fe-2S] cluster per subunit.</text>
</comment>
<dbReference type="NCBIfam" id="NF000799">
    <property type="entry name" value="PRK00054.1-4"/>
    <property type="match status" value="1"/>
</dbReference>
<feature type="binding site" evidence="15 16">
    <location>
        <begin position="50"/>
        <end position="53"/>
    </location>
    <ligand>
        <name>FAD</name>
        <dbReference type="ChEBI" id="CHEBI:57692"/>
    </ligand>
</feature>
<keyword evidence="7 15" id="KW-0479">Metal-binding</keyword>
<evidence type="ECO:0000256" key="2">
    <source>
        <dbReference type="ARBA" id="ARBA00006422"/>
    </source>
</evidence>
<dbReference type="GO" id="GO:0046872">
    <property type="term" value="F:metal ion binding"/>
    <property type="evidence" value="ECO:0007669"/>
    <property type="project" value="UniProtKB-KW"/>
</dbReference>
<dbReference type="InterPro" id="IPR023455">
    <property type="entry name" value="Dihydroorotate_DHASE_ETsu"/>
</dbReference>
<comment type="subunit">
    <text evidence="3 15">Heterotetramer of 2 PyrK and 2 PyrD type B subunits.</text>
</comment>
<evidence type="ECO:0000256" key="6">
    <source>
        <dbReference type="ARBA" id="ARBA00022714"/>
    </source>
</evidence>
<keyword evidence="5 15" id="KW-0285">Flavoprotein</keyword>
<dbReference type="Gene3D" id="2.10.240.10">
    <property type="entry name" value="Dihydroorotate dehydrogenase, electron transfer subunit"/>
    <property type="match status" value="1"/>
</dbReference>
<evidence type="ECO:0000256" key="13">
    <source>
        <dbReference type="ARBA" id="ARBA00069792"/>
    </source>
</evidence>
<dbReference type="GO" id="GO:0044205">
    <property type="term" value="P:'de novo' UMP biosynthetic process"/>
    <property type="evidence" value="ECO:0007669"/>
    <property type="project" value="UniProtKB-UniRule"/>
</dbReference>
<comment type="cofactor">
    <cofactor evidence="17">
        <name>[2Fe-2S] cluster</name>
        <dbReference type="ChEBI" id="CHEBI:190135"/>
    </cofactor>
    <text evidence="17">Binds 1 [2Fe-2S] cluster per subunit.</text>
</comment>
<organism evidence="19 20">
    <name type="scientific">Lentibacillus populi</name>
    <dbReference type="NCBI Taxonomy" id="1827502"/>
    <lineage>
        <taxon>Bacteria</taxon>
        <taxon>Bacillati</taxon>
        <taxon>Bacillota</taxon>
        <taxon>Bacilli</taxon>
        <taxon>Bacillales</taxon>
        <taxon>Bacillaceae</taxon>
        <taxon>Lentibacillus</taxon>
    </lineage>
</organism>
<name>A0A9W5X5P0_9BACI</name>
<evidence type="ECO:0000256" key="5">
    <source>
        <dbReference type="ARBA" id="ARBA00022630"/>
    </source>
</evidence>
<gene>
    <name evidence="15 19" type="primary">pyrK</name>
    <name evidence="19" type="ORF">GCM10011409_23680</name>
</gene>
<evidence type="ECO:0000256" key="1">
    <source>
        <dbReference type="ARBA" id="ARBA00004715"/>
    </source>
</evidence>
<comment type="cofactor">
    <cofactor evidence="15 16">
        <name>FAD</name>
        <dbReference type="ChEBI" id="CHEBI:57692"/>
    </cofactor>
    <text evidence="15 16">Binds 1 FAD per subunit.</text>
</comment>
<dbReference type="PROSITE" id="PS51384">
    <property type="entry name" value="FAD_FR"/>
    <property type="match status" value="1"/>
</dbReference>
<dbReference type="InterPro" id="IPR012165">
    <property type="entry name" value="Cyt_c3_hydrogenase_gsu"/>
</dbReference>
<dbReference type="InterPro" id="IPR039261">
    <property type="entry name" value="FNR_nucleotide-bd"/>
</dbReference>
<keyword evidence="6 15" id="KW-0001">2Fe-2S</keyword>
<evidence type="ECO:0000256" key="7">
    <source>
        <dbReference type="ARBA" id="ARBA00022723"/>
    </source>
</evidence>
<keyword evidence="4 15" id="KW-0813">Transport</keyword>
<evidence type="ECO:0000256" key="16">
    <source>
        <dbReference type="PIRSR" id="PIRSR006816-1"/>
    </source>
</evidence>
<dbReference type="InterPro" id="IPR017938">
    <property type="entry name" value="Riboflavin_synthase-like_b-brl"/>
</dbReference>
<evidence type="ECO:0000256" key="17">
    <source>
        <dbReference type="PIRSR" id="PIRSR006816-2"/>
    </source>
</evidence>
<evidence type="ECO:0000256" key="12">
    <source>
        <dbReference type="ARBA" id="ARBA00023014"/>
    </source>
</evidence>
<keyword evidence="12 15" id="KW-0411">Iron-sulfur</keyword>
<dbReference type="PANTHER" id="PTHR43513:SF3">
    <property type="entry name" value="DIHYDROOROTATE DEHYDROGENASE B (NAD(+)), ELECTRON TRANSFER SUBUNIT-RELATED"/>
    <property type="match status" value="1"/>
</dbReference>
<feature type="domain" description="FAD-binding FR-type" evidence="18">
    <location>
        <begin position="2"/>
        <end position="99"/>
    </location>
</feature>
<feature type="binding site" evidence="15 17">
    <location>
        <position position="223"/>
    </location>
    <ligand>
        <name>[2Fe-2S] cluster</name>
        <dbReference type="ChEBI" id="CHEBI:190135"/>
    </ligand>
</feature>
<dbReference type="HAMAP" id="MF_01211">
    <property type="entry name" value="DHODB_Fe_S_bind"/>
    <property type="match status" value="1"/>
</dbReference>
<dbReference type="InterPro" id="IPR019480">
    <property type="entry name" value="Dihydroorotate_DH_Fe-S-bd"/>
</dbReference>
<evidence type="ECO:0000256" key="3">
    <source>
        <dbReference type="ARBA" id="ARBA00011669"/>
    </source>
</evidence>
<evidence type="ECO:0000256" key="9">
    <source>
        <dbReference type="ARBA" id="ARBA00022975"/>
    </source>
</evidence>
<dbReference type="Pfam" id="PF10418">
    <property type="entry name" value="DHODB_Fe-S_bind"/>
    <property type="match status" value="1"/>
</dbReference>
<evidence type="ECO:0000313" key="19">
    <source>
        <dbReference type="EMBL" id="GGB45353.1"/>
    </source>
</evidence>
<comment type="caution">
    <text evidence="15">Lacks conserved residue(s) required for the propagation of feature annotation.</text>
</comment>
<dbReference type="InterPro" id="IPR037117">
    <property type="entry name" value="Dihydroorotate_DH_ele_sf"/>
</dbReference>
<dbReference type="FunFam" id="2.10.240.10:FF:000001">
    <property type="entry name" value="Dihydroorotate dehydrogenase B (NAD(+)), electron transfer subunit"/>
    <property type="match status" value="1"/>
</dbReference>
<dbReference type="Proteomes" id="UP000621492">
    <property type="component" value="Unassembled WGS sequence"/>
</dbReference>
<dbReference type="EMBL" id="BMJD01000017">
    <property type="protein sequence ID" value="GGB45353.1"/>
    <property type="molecule type" value="Genomic_DNA"/>
</dbReference>
<evidence type="ECO:0000256" key="15">
    <source>
        <dbReference type="HAMAP-Rule" id="MF_01211"/>
    </source>
</evidence>
<comment type="similarity">
    <text evidence="2 15">Belongs to the PyrK family.</text>
</comment>
<dbReference type="GO" id="GO:0016491">
    <property type="term" value="F:oxidoreductase activity"/>
    <property type="evidence" value="ECO:0007669"/>
    <property type="project" value="InterPro"/>
</dbReference>
<dbReference type="InterPro" id="IPR017927">
    <property type="entry name" value="FAD-bd_FR_type"/>
</dbReference>
<dbReference type="AlphaFoldDB" id="A0A9W5X5P0"/>
<keyword evidence="8 15" id="KW-0274">FAD</keyword>
<comment type="function">
    <text evidence="15">Responsible for channeling the electrons from the oxidation of dihydroorotate from the FMN redox center in the PyrD type B subunit to the ultimate electron acceptor NAD(+).</text>
</comment>
<reference evidence="19" key="2">
    <citation type="submission" date="2020-09" db="EMBL/GenBank/DDBJ databases">
        <authorList>
            <person name="Sun Q."/>
            <person name="Zhou Y."/>
        </authorList>
    </citation>
    <scope>NUCLEOTIDE SEQUENCE</scope>
    <source>
        <strain evidence="19">CGMCC 1.15454</strain>
    </source>
</reference>
<evidence type="ECO:0000256" key="11">
    <source>
        <dbReference type="ARBA" id="ARBA00023004"/>
    </source>
</evidence>
<keyword evidence="10 15" id="KW-0249">Electron transport</keyword>
<evidence type="ECO:0000259" key="18">
    <source>
        <dbReference type="PROSITE" id="PS51384"/>
    </source>
</evidence>
<comment type="pathway">
    <text evidence="1 15">Pyrimidine metabolism; UMP biosynthesis via de novo pathway; orotate from (S)-dihydroorotate (NAD(+) route): step 1/1.</text>
</comment>
<dbReference type="SUPFAM" id="SSF52343">
    <property type="entry name" value="Ferredoxin reductase-like, C-terminal NADP-linked domain"/>
    <property type="match status" value="1"/>
</dbReference>
<dbReference type="InterPro" id="IPR050353">
    <property type="entry name" value="PyrK_electron_transfer"/>
</dbReference>
<keyword evidence="11 15" id="KW-0408">Iron</keyword>
<comment type="caution">
    <text evidence="19">The sequence shown here is derived from an EMBL/GenBank/DDBJ whole genome shotgun (WGS) entry which is preliminary data.</text>
</comment>
<evidence type="ECO:0000256" key="14">
    <source>
        <dbReference type="ARBA" id="ARBA00082223"/>
    </source>
</evidence>
<feature type="binding site" evidence="15 16">
    <location>
        <begin position="74"/>
        <end position="75"/>
    </location>
    <ligand>
        <name>FAD</name>
        <dbReference type="ChEBI" id="CHEBI:57692"/>
    </ligand>
</feature>
<sequence>MKKRLTMVVRSVEKIALDTVEMVLENAYIAGNAKPGQFLHLQVEGHTLRRPISIADVDQEKELVVILFKRIGTGTKQLAAYRPGMTIDAIGPNGNGFPYMETMKTALLIGGGIGIPPLYNLGKELMERGIHVKAVLGFQTKAHVFYEEKFAALGETWIVTNDGSYGHKGFVTNVLDQTGQFDNYFSCGPMPMLQAVTEELRNKQGYISLEERMGCGIGACFACVIPANEEPGYKKICQDGPVFAADEVIL</sequence>
<keyword evidence="20" id="KW-1185">Reference proteome</keyword>
<accession>A0A9W5X5P0</accession>
<evidence type="ECO:0000256" key="4">
    <source>
        <dbReference type="ARBA" id="ARBA00022448"/>
    </source>
</evidence>
<protein>
    <recommendedName>
        <fullName evidence="13 15">Dihydroorotate dehydrogenase B (NAD(+)), electron transfer subunit</fullName>
    </recommendedName>
    <alternativeName>
        <fullName evidence="14 15">Dihydroorotate oxidase B, electron transfer subunit</fullName>
    </alternativeName>
</protein>
<dbReference type="GO" id="GO:0050660">
    <property type="term" value="F:flavin adenine dinucleotide binding"/>
    <property type="evidence" value="ECO:0007669"/>
    <property type="project" value="InterPro"/>
</dbReference>
<dbReference type="Gene3D" id="3.40.50.80">
    <property type="entry name" value="Nucleotide-binding domain of ferredoxin-NADP reductase (FNR) module"/>
    <property type="match status" value="1"/>
</dbReference>
<dbReference type="PANTHER" id="PTHR43513">
    <property type="entry name" value="DIHYDROOROTATE DEHYDROGENASE B (NAD(+)), ELECTRON TRANSFER SUBUNIT"/>
    <property type="match status" value="1"/>
</dbReference>
<proteinExistence type="inferred from homology"/>
<evidence type="ECO:0000256" key="8">
    <source>
        <dbReference type="ARBA" id="ARBA00022827"/>
    </source>
</evidence>
<dbReference type="CDD" id="cd06218">
    <property type="entry name" value="DHOD_e_trans"/>
    <property type="match status" value="1"/>
</dbReference>
<reference evidence="19" key="1">
    <citation type="journal article" date="2014" name="Int. J. Syst. Evol. Microbiol.">
        <title>Complete genome sequence of Corynebacterium casei LMG S-19264T (=DSM 44701T), isolated from a smear-ripened cheese.</title>
        <authorList>
            <consortium name="US DOE Joint Genome Institute (JGI-PGF)"/>
            <person name="Walter F."/>
            <person name="Albersmeier A."/>
            <person name="Kalinowski J."/>
            <person name="Ruckert C."/>
        </authorList>
    </citation>
    <scope>NUCLEOTIDE SEQUENCE</scope>
    <source>
        <strain evidence="19">CGMCC 1.15454</strain>
    </source>
</reference>
<feature type="binding site" evidence="15 17">
    <location>
        <position position="215"/>
    </location>
    <ligand>
        <name>[2Fe-2S] cluster</name>
        <dbReference type="ChEBI" id="CHEBI:190135"/>
    </ligand>
</feature>
<dbReference type="PIRSF" id="PIRSF006816">
    <property type="entry name" value="Cyc3_hyd_g"/>
    <property type="match status" value="1"/>
</dbReference>
<dbReference type="SUPFAM" id="SSF63380">
    <property type="entry name" value="Riboflavin synthase domain-like"/>
    <property type="match status" value="1"/>
</dbReference>
<feature type="binding site" evidence="15 17">
    <location>
        <position position="237"/>
    </location>
    <ligand>
        <name>[2Fe-2S] cluster</name>
        <dbReference type="ChEBI" id="CHEBI:190135"/>
    </ligand>
</feature>
<dbReference type="RefSeq" id="WP_102415307.1">
    <property type="nucleotide sequence ID" value="NZ_BMJD01000017.1"/>
</dbReference>